<dbReference type="KEGG" id="sarm:DVA86_22995"/>
<reference evidence="1 2" key="1">
    <citation type="submission" date="2018-07" db="EMBL/GenBank/DDBJ databases">
        <title>Draft genome of the type strain Streptomyces armeniacus ATCC 15676.</title>
        <authorList>
            <person name="Labana P."/>
            <person name="Gosse J.T."/>
            <person name="Boddy C.N."/>
        </authorList>
    </citation>
    <scope>NUCLEOTIDE SEQUENCE [LARGE SCALE GENOMIC DNA]</scope>
    <source>
        <strain evidence="1 2">ATCC 15676</strain>
    </source>
</reference>
<protein>
    <submittedName>
        <fullName evidence="1">Uncharacterized protein</fullName>
    </submittedName>
</protein>
<sequence length="281" mass="29556">MQDRSLEALGYAGVPAREPLIYPGRLVGRPSFLNGDELLDLRPSGAPLGDWPVALPAGASERPQRATVDGLLTLLGVPPAQERFPVLAVGSNAAPGQVRHKLARLGSSGALPMVPVRVRGISVGLSGHISPAGYVAAAPYADPDAESPLVATWLDAAQLNAVDSTELPNYGRAFLPGDAFPVTLPSGRRLPGAYLYYNARGILAHPDGTPRAGGAQPAVLAQLLSESPRLRELFGHGPESWTGRAGADAELRARGTAAFEAEGWLRREDGFARYAVRADRP</sequence>
<keyword evidence="2" id="KW-1185">Reference proteome</keyword>
<dbReference type="EMBL" id="CP031320">
    <property type="protein sequence ID" value="AXK35085.1"/>
    <property type="molecule type" value="Genomic_DNA"/>
</dbReference>
<accession>A0A345XTW9</accession>
<dbReference type="Proteomes" id="UP000254425">
    <property type="component" value="Chromosome"/>
</dbReference>
<evidence type="ECO:0000313" key="2">
    <source>
        <dbReference type="Proteomes" id="UP000254425"/>
    </source>
</evidence>
<name>A0A345XTW9_9ACTN</name>
<evidence type="ECO:0000313" key="1">
    <source>
        <dbReference type="EMBL" id="AXK35085.1"/>
    </source>
</evidence>
<dbReference type="RefSeq" id="WP_208881001.1">
    <property type="nucleotide sequence ID" value="NZ_CP031320.1"/>
</dbReference>
<organism evidence="1 2">
    <name type="scientific">Streptomyces armeniacus</name>
    <dbReference type="NCBI Taxonomy" id="83291"/>
    <lineage>
        <taxon>Bacteria</taxon>
        <taxon>Bacillati</taxon>
        <taxon>Actinomycetota</taxon>
        <taxon>Actinomycetes</taxon>
        <taxon>Kitasatosporales</taxon>
        <taxon>Streptomycetaceae</taxon>
        <taxon>Streptomyces</taxon>
    </lineage>
</organism>
<gene>
    <name evidence="1" type="ORF">DVA86_22995</name>
</gene>
<dbReference type="AlphaFoldDB" id="A0A345XTW9"/>
<proteinExistence type="predicted"/>